<dbReference type="SUPFAM" id="SSF90002">
    <property type="entry name" value="Hypothetical protein YjiA, C-terminal domain"/>
    <property type="match status" value="1"/>
</dbReference>
<dbReference type="PANTHER" id="PTHR43603:SF1">
    <property type="entry name" value="ZINC-REGULATED GTPASE METALLOPROTEIN ACTIVATOR 1"/>
    <property type="match status" value="1"/>
</dbReference>
<evidence type="ECO:0000259" key="1">
    <source>
        <dbReference type="SMART" id="SM00833"/>
    </source>
</evidence>
<reference evidence="2" key="1">
    <citation type="submission" date="2021-03" db="EMBL/GenBank/DDBJ databases">
        <title>Whole genome sequence of tetracycline resistant Escherichia coli.</title>
        <authorList>
            <person name="Usui M."/>
            <person name="Fukuda A."/>
        </authorList>
    </citation>
    <scope>NUCLEOTIDE SEQUENCE</scope>
    <source>
        <strain evidence="2">P63</strain>
        <plasmid evidence="2">pP63</plasmid>
    </source>
</reference>
<evidence type="ECO:0000313" key="2">
    <source>
        <dbReference type="EMBL" id="BCT74001.1"/>
    </source>
</evidence>
<proteinExistence type="predicted"/>
<protein>
    <recommendedName>
        <fullName evidence="1">CobW C-terminal domain-containing protein</fullName>
    </recommendedName>
</protein>
<dbReference type="InterPro" id="IPR011629">
    <property type="entry name" value="CobW-like_C"/>
</dbReference>
<dbReference type="EMBL" id="LC620535">
    <property type="protein sequence ID" value="BCT74001.1"/>
    <property type="molecule type" value="Genomic_DNA"/>
</dbReference>
<dbReference type="InterPro" id="IPR051927">
    <property type="entry name" value="Zn_Chap_cDPG_Synth"/>
</dbReference>
<dbReference type="SMART" id="SM00833">
    <property type="entry name" value="CobW_C"/>
    <property type="match status" value="1"/>
</dbReference>
<feature type="domain" description="CobW C-terminal" evidence="1">
    <location>
        <begin position="88"/>
        <end position="207"/>
    </location>
</feature>
<organism evidence="2">
    <name type="scientific">Escherichia coli</name>
    <dbReference type="NCBI Taxonomy" id="562"/>
    <lineage>
        <taxon>Bacteria</taxon>
        <taxon>Pseudomonadati</taxon>
        <taxon>Pseudomonadota</taxon>
        <taxon>Gammaproteobacteria</taxon>
        <taxon>Enterobacterales</taxon>
        <taxon>Enterobacteriaceae</taxon>
        <taxon>Escherichia</taxon>
    </lineage>
</organism>
<dbReference type="Pfam" id="PF07683">
    <property type="entry name" value="CobW_C"/>
    <property type="match status" value="1"/>
</dbReference>
<sequence length="234" mass="26695">MLAEQIMFCNRLLLTRNDRLPFDIISAVAKAIHPLNPSVDVLAVSWGNIELSTLLAILDYNFDRVELLISELEALVGNMDTPCNNEELIWRVIRDDRPFHPQRLWDTCHRFMGMGVYRSKGFLAPRRDDLALLWNQSAGSISLALIGYWKAGVLEHTDNNLTREERSALQRHIDTASGRFGDRCCQLTIIGNATEVNDFTHALSLCLLTEEEIQWWMSGGVFPDPWPQKVTRLS</sequence>
<dbReference type="AlphaFoldDB" id="A0A811ASB6"/>
<keyword evidence="2" id="KW-0614">Plasmid</keyword>
<dbReference type="PANTHER" id="PTHR43603">
    <property type="entry name" value="COBW DOMAIN-CONTAINING PROTEIN DDB_G0274527"/>
    <property type="match status" value="1"/>
</dbReference>
<accession>A0A811ASB6</accession>
<geneLocation type="plasmid" evidence="2">
    <name>pP63</name>
</geneLocation>
<name>A0A811ASB6_ECOLX</name>